<evidence type="ECO:0000313" key="2">
    <source>
        <dbReference type="Proteomes" id="UP000606786"/>
    </source>
</evidence>
<reference evidence="1" key="1">
    <citation type="submission" date="2020-11" db="EMBL/GenBank/DDBJ databases">
        <authorList>
            <person name="Whitehead M."/>
        </authorList>
    </citation>
    <scope>NUCLEOTIDE SEQUENCE</scope>
    <source>
        <strain evidence="1">EGII</strain>
    </source>
</reference>
<protein>
    <submittedName>
        <fullName evidence="1">(Mediterranean fruit fly) hypothetical protein</fullName>
    </submittedName>
</protein>
<dbReference type="Proteomes" id="UP000606786">
    <property type="component" value="Unassembled WGS sequence"/>
</dbReference>
<dbReference type="EMBL" id="CAJHJT010000012">
    <property type="protein sequence ID" value="CAD6998180.1"/>
    <property type="molecule type" value="Genomic_DNA"/>
</dbReference>
<sequence length="122" mass="13873">MQLHIPNFPVALKYSYSCCQSVYSPLEVLARCVRCAEVFWYLPWKCKEKSLQNNKTATALLLTFTRITASKIEGSNNNNNCKDNTDNTKEDKHFVTLCKNNNQGLTCAFFFNVAYAPSSEVD</sequence>
<accession>A0A811UHK9</accession>
<gene>
    <name evidence="1" type="ORF">CCAP1982_LOCUS6796</name>
</gene>
<evidence type="ECO:0000313" key="1">
    <source>
        <dbReference type="EMBL" id="CAD6998180.1"/>
    </source>
</evidence>
<dbReference type="AlphaFoldDB" id="A0A811UHK9"/>
<name>A0A811UHK9_CERCA</name>
<comment type="caution">
    <text evidence="1">The sequence shown here is derived from an EMBL/GenBank/DDBJ whole genome shotgun (WGS) entry which is preliminary data.</text>
</comment>
<organism evidence="1 2">
    <name type="scientific">Ceratitis capitata</name>
    <name type="common">Mediterranean fruit fly</name>
    <name type="synonym">Tephritis capitata</name>
    <dbReference type="NCBI Taxonomy" id="7213"/>
    <lineage>
        <taxon>Eukaryota</taxon>
        <taxon>Metazoa</taxon>
        <taxon>Ecdysozoa</taxon>
        <taxon>Arthropoda</taxon>
        <taxon>Hexapoda</taxon>
        <taxon>Insecta</taxon>
        <taxon>Pterygota</taxon>
        <taxon>Neoptera</taxon>
        <taxon>Endopterygota</taxon>
        <taxon>Diptera</taxon>
        <taxon>Brachycera</taxon>
        <taxon>Muscomorpha</taxon>
        <taxon>Tephritoidea</taxon>
        <taxon>Tephritidae</taxon>
        <taxon>Ceratitis</taxon>
        <taxon>Ceratitis</taxon>
    </lineage>
</organism>
<keyword evidence="2" id="KW-1185">Reference proteome</keyword>
<proteinExistence type="predicted"/>